<comment type="caution">
    <text evidence="2">The sequence shown here is derived from an EMBL/GenBank/DDBJ whole genome shotgun (WGS) entry which is preliminary data.</text>
</comment>
<reference evidence="2 3" key="1">
    <citation type="submission" date="2022-06" db="EMBL/GenBank/DDBJ databases">
        <authorList>
            <person name="So Y."/>
        </authorList>
    </citation>
    <scope>NUCLEOTIDE SEQUENCE [LARGE SCALE GENOMIC DNA]</scope>
    <source>
        <strain evidence="2 3">STR3</strain>
    </source>
</reference>
<organism evidence="2 3">
    <name type="scientific">Nocardioides pinisoli</name>
    <dbReference type="NCBI Taxonomy" id="2950279"/>
    <lineage>
        <taxon>Bacteria</taxon>
        <taxon>Bacillati</taxon>
        <taxon>Actinomycetota</taxon>
        <taxon>Actinomycetes</taxon>
        <taxon>Propionibacteriales</taxon>
        <taxon>Nocardioidaceae</taxon>
        <taxon>Nocardioides</taxon>
    </lineage>
</organism>
<keyword evidence="1" id="KW-0472">Membrane</keyword>
<dbReference type="InterPro" id="IPR021424">
    <property type="entry name" value="PorA"/>
</dbReference>
<keyword evidence="1" id="KW-0812">Transmembrane</keyword>
<evidence type="ECO:0000313" key="3">
    <source>
        <dbReference type="Proteomes" id="UP001204524"/>
    </source>
</evidence>
<name>A0ABT1L0N2_9ACTN</name>
<sequence length="329" mass="36338">MGKKLAVILTGLGVFVLGVALLARFYAYDRLAVVPLDQDTVSVSEGPGATIFDIASQQEITVDLVSTRNVVGDVEASEKASEELDRDIAIWETLVYTDEPGAEVSADNPPRSGNHDLVAFDRHTGETVKCCDTYTSTTADDRGVEEKDTIGFEGLYFKFPFQTEKKTYRFWDGSLREAPEIEFKEEETIEGLDVYRFEQVIPPTTVGNITAPASFFDIDEEGDVTLDRVYSNTRTLWIEPETGVIIRGQEDQFSVAEYEGEQVATLTDVTIGYNAETISDNVDTYSSLATQLKLIRIWVPLIGGILGLLLLAAGLVMLLRNRREATHAA</sequence>
<evidence type="ECO:0000256" key="1">
    <source>
        <dbReference type="SAM" id="Phobius"/>
    </source>
</evidence>
<gene>
    <name evidence="2" type="ORF">NCI01_17300</name>
</gene>
<keyword evidence="1" id="KW-1133">Transmembrane helix</keyword>
<dbReference type="RefSeq" id="WP_254182735.1">
    <property type="nucleotide sequence ID" value="NZ_JANARS010000008.1"/>
</dbReference>
<proteinExistence type="predicted"/>
<feature type="transmembrane region" description="Helical" evidence="1">
    <location>
        <begin position="297"/>
        <end position="319"/>
    </location>
</feature>
<accession>A0ABT1L0N2</accession>
<keyword evidence="3" id="KW-1185">Reference proteome</keyword>
<dbReference type="Pfam" id="PF11271">
    <property type="entry name" value="PorA"/>
    <property type="match status" value="1"/>
</dbReference>
<protein>
    <submittedName>
        <fullName evidence="2">DUF3068 domain-containing protein</fullName>
    </submittedName>
</protein>
<dbReference type="EMBL" id="JANARS010000008">
    <property type="protein sequence ID" value="MCP3423562.1"/>
    <property type="molecule type" value="Genomic_DNA"/>
</dbReference>
<dbReference type="Proteomes" id="UP001204524">
    <property type="component" value="Unassembled WGS sequence"/>
</dbReference>
<evidence type="ECO:0000313" key="2">
    <source>
        <dbReference type="EMBL" id="MCP3423562.1"/>
    </source>
</evidence>